<dbReference type="GO" id="GO:0005524">
    <property type="term" value="F:ATP binding"/>
    <property type="evidence" value="ECO:0007669"/>
    <property type="project" value="InterPro"/>
</dbReference>
<dbReference type="Pfam" id="PF01443">
    <property type="entry name" value="Viral_helicase1"/>
    <property type="match status" value="1"/>
</dbReference>
<organism evidence="2">
    <name type="scientific">Phyllanthus potexvirus 1</name>
    <dbReference type="NCBI Taxonomy" id="2794412"/>
    <lineage>
        <taxon>Viruses</taxon>
        <taxon>Riboviria</taxon>
        <taxon>Orthornavirae</taxon>
        <taxon>Kitrinoviricota</taxon>
        <taxon>Alsuviricetes</taxon>
        <taxon>Tymovirales</taxon>
        <taxon>Alphaflexiviridae</taxon>
        <taxon>Potexvirus</taxon>
    </lineage>
</organism>
<proteinExistence type="predicted"/>
<accession>A0A7T5QZ88</accession>
<dbReference type="InterPro" id="IPR027351">
    <property type="entry name" value="(+)RNA_virus_helicase_core_dom"/>
</dbReference>
<evidence type="ECO:0000313" key="2">
    <source>
        <dbReference type="EMBL" id="QQG34571.1"/>
    </source>
</evidence>
<dbReference type="SUPFAM" id="SSF52540">
    <property type="entry name" value="P-loop containing nucleoside triphosphate hydrolases"/>
    <property type="match status" value="2"/>
</dbReference>
<protein>
    <submittedName>
        <fullName evidence="2">TGB1</fullName>
    </submittedName>
</protein>
<name>A0A7T5QZ88_9VIRU</name>
<dbReference type="EMBL" id="MW328725">
    <property type="protein sequence ID" value="QQG34571.1"/>
    <property type="molecule type" value="Genomic_RNA"/>
</dbReference>
<feature type="domain" description="(+)RNA virus helicase C-terminal" evidence="1">
    <location>
        <begin position="26"/>
        <end position="226"/>
    </location>
</feature>
<dbReference type="Gene3D" id="3.40.50.300">
    <property type="entry name" value="P-loop containing nucleotide triphosphate hydrolases"/>
    <property type="match status" value="1"/>
</dbReference>
<sequence length="241" mass="27013">MDKLVSRLLEENFVRTVEPISPEKPLVIHGVAGCGKTRLLEQLAETVPDLHVFTTQTSQGQTLSGRRITSLPPDFVPVPGNLYFLDEYIGTAGLERFNALFADPLQYNSEPCLAHFVKPVSHRFGKLTAELISTRLKIPVSSDRSDVLITEDIWRHVNVGQAITLEDDVHQLLSSQGLSHIRAADARGLTFDQVSLYTKSPYFEEVEQHLAYIGLTRHRYKLYIVCPDHSDYPHATSSNSS</sequence>
<evidence type="ECO:0000259" key="1">
    <source>
        <dbReference type="Pfam" id="PF01443"/>
    </source>
</evidence>
<reference evidence="2" key="1">
    <citation type="submission" date="2020-11" db="EMBL/GenBank/DDBJ databases">
        <authorList>
            <person name="Bejerman N."/>
        </authorList>
    </citation>
    <scope>NUCLEOTIDE SEQUENCE</scope>
    <source>
        <strain evidence="2">Phyll</strain>
    </source>
</reference>
<dbReference type="InterPro" id="IPR027417">
    <property type="entry name" value="P-loop_NTPase"/>
</dbReference>